<dbReference type="InterPro" id="IPR014014">
    <property type="entry name" value="RNA_helicase_DEAD_Q_motif"/>
</dbReference>
<dbReference type="InterPro" id="IPR050079">
    <property type="entry name" value="DEAD_box_RNA_helicase"/>
</dbReference>
<dbReference type="Gene3D" id="3.30.70.330">
    <property type="match status" value="1"/>
</dbReference>
<dbReference type="PANTHER" id="PTHR47959">
    <property type="entry name" value="ATP-DEPENDENT RNA HELICASE RHLE-RELATED"/>
    <property type="match status" value="1"/>
</dbReference>
<keyword evidence="2" id="KW-0378">Hydrolase</keyword>
<dbReference type="GO" id="GO:0005829">
    <property type="term" value="C:cytosol"/>
    <property type="evidence" value="ECO:0007669"/>
    <property type="project" value="TreeGrafter"/>
</dbReference>
<accession>A0A1S1MZ82</accession>
<name>A0A1S1MZ82_9GAMM</name>
<evidence type="ECO:0000256" key="5">
    <source>
        <dbReference type="ARBA" id="ARBA00038437"/>
    </source>
</evidence>
<evidence type="ECO:0000256" key="3">
    <source>
        <dbReference type="ARBA" id="ARBA00022806"/>
    </source>
</evidence>
<keyword evidence="4" id="KW-0067">ATP-binding</keyword>
<dbReference type="EMBL" id="MKJU01000007">
    <property type="protein sequence ID" value="OHU92515.1"/>
    <property type="molecule type" value="Genomic_DNA"/>
</dbReference>
<dbReference type="Pfam" id="PF00271">
    <property type="entry name" value="Helicase_C"/>
    <property type="match status" value="1"/>
</dbReference>
<evidence type="ECO:0000259" key="9">
    <source>
        <dbReference type="PROSITE" id="PS51195"/>
    </source>
</evidence>
<dbReference type="Pfam" id="PF00270">
    <property type="entry name" value="DEAD"/>
    <property type="match status" value="1"/>
</dbReference>
<evidence type="ECO:0000259" key="8">
    <source>
        <dbReference type="PROSITE" id="PS51194"/>
    </source>
</evidence>
<dbReference type="InterPro" id="IPR014001">
    <property type="entry name" value="Helicase_ATP-bd"/>
</dbReference>
<evidence type="ECO:0000256" key="1">
    <source>
        <dbReference type="ARBA" id="ARBA00022741"/>
    </source>
</evidence>
<protein>
    <submittedName>
        <fullName evidence="10">ATP-dependent RNA helicase DbpA</fullName>
    </submittedName>
</protein>
<evidence type="ECO:0000259" key="7">
    <source>
        <dbReference type="PROSITE" id="PS51192"/>
    </source>
</evidence>
<sequence>MSSVAFNTLPLAQELLDTLTDLGFKNMTPIQAQSLPVVLSGKDVIAQAKTGSGKTVAFGLGVLSRLNVARYRIQGLVLCPTRELAEQVATELRKLARGIHNIKILTLCGGVPIGPQIGSLEHGAHIIVGTPGRIEDHLFKGTLNLSEVSALVLDEADQMLDMGFADALDNIVSYLPQQRQTLLFSATYQKRIEEIAERVMQSPQMIKVEEQTVNTSIKQLFFKLDNNKLRFNTLRLLLLQHKPQSCVVFCNTKVETQKACDELRAAGFNAVALHGDLEQREREQTLIRFANKSASILVATDVAARGLDIDDMDMVINYHLAHDPQTHVHRVGRTGRGGKKGLACSIYGESEAFKVAQIGDVYDRDFEPAPMPSLSLLDKPPYKPDMVTLQIDGGKKQKVRPGDIVGSLTGEQGIAFTQIGKINVLDNSAYVAVAREAAKPAFRKLSEGKLKGRKFRVRRINQ</sequence>
<dbReference type="OrthoDB" id="9805696at2"/>
<dbReference type="RefSeq" id="WP_070983492.1">
    <property type="nucleotide sequence ID" value="NZ_MKJU01000007.1"/>
</dbReference>
<dbReference type="CDD" id="cd18787">
    <property type="entry name" value="SF2_C_DEAD"/>
    <property type="match status" value="1"/>
</dbReference>
<evidence type="ECO:0000313" key="11">
    <source>
        <dbReference type="Proteomes" id="UP000179786"/>
    </source>
</evidence>
<dbReference type="InterPro" id="IPR027417">
    <property type="entry name" value="P-loop_NTPase"/>
</dbReference>
<comment type="similarity">
    <text evidence="5">Belongs to the DEAD box helicase family.</text>
</comment>
<dbReference type="GO" id="GO:0003724">
    <property type="term" value="F:RNA helicase activity"/>
    <property type="evidence" value="ECO:0007669"/>
    <property type="project" value="InterPro"/>
</dbReference>
<dbReference type="GO" id="GO:0005524">
    <property type="term" value="F:ATP binding"/>
    <property type="evidence" value="ECO:0007669"/>
    <property type="project" value="UniProtKB-KW"/>
</dbReference>
<keyword evidence="1" id="KW-0547">Nucleotide-binding</keyword>
<dbReference type="SMART" id="SM00490">
    <property type="entry name" value="HELICc"/>
    <property type="match status" value="1"/>
</dbReference>
<dbReference type="PROSITE" id="PS51195">
    <property type="entry name" value="Q_MOTIF"/>
    <property type="match status" value="1"/>
</dbReference>
<evidence type="ECO:0000256" key="6">
    <source>
        <dbReference type="PROSITE-ProRule" id="PRU00552"/>
    </source>
</evidence>
<evidence type="ECO:0000256" key="2">
    <source>
        <dbReference type="ARBA" id="ARBA00022801"/>
    </source>
</evidence>
<keyword evidence="3 10" id="KW-0347">Helicase</keyword>
<feature type="domain" description="Helicase C-terminal" evidence="8">
    <location>
        <begin position="216"/>
        <end position="377"/>
    </location>
</feature>
<dbReference type="InterPro" id="IPR044742">
    <property type="entry name" value="DEAD/DEAH_RhlB"/>
</dbReference>
<dbReference type="Proteomes" id="UP000179786">
    <property type="component" value="Unassembled WGS sequence"/>
</dbReference>
<comment type="caution">
    <text evidence="10">The sequence shown here is derived from an EMBL/GenBank/DDBJ whole genome shotgun (WGS) entry which is preliminary data.</text>
</comment>
<evidence type="ECO:0000313" key="10">
    <source>
        <dbReference type="EMBL" id="OHU92515.1"/>
    </source>
</evidence>
<feature type="short sequence motif" description="Q motif" evidence="6">
    <location>
        <begin position="4"/>
        <end position="32"/>
    </location>
</feature>
<proteinExistence type="inferred from homology"/>
<dbReference type="SUPFAM" id="SSF52540">
    <property type="entry name" value="P-loop containing nucleoside triphosphate hydrolases"/>
    <property type="match status" value="2"/>
</dbReference>
<dbReference type="CDD" id="cd12501">
    <property type="entry name" value="RRM_EcDbpA_like"/>
    <property type="match status" value="1"/>
</dbReference>
<dbReference type="InterPro" id="IPR001650">
    <property type="entry name" value="Helicase_C-like"/>
</dbReference>
<keyword evidence="11" id="KW-1185">Reference proteome</keyword>
<dbReference type="PANTHER" id="PTHR47959:SF1">
    <property type="entry name" value="ATP-DEPENDENT RNA HELICASE DBPA"/>
    <property type="match status" value="1"/>
</dbReference>
<feature type="domain" description="DEAD-box RNA helicase Q" evidence="9">
    <location>
        <begin position="4"/>
        <end position="32"/>
    </location>
</feature>
<dbReference type="CDD" id="cd00268">
    <property type="entry name" value="DEADc"/>
    <property type="match status" value="1"/>
</dbReference>
<dbReference type="PROSITE" id="PS51194">
    <property type="entry name" value="HELICASE_CTER"/>
    <property type="match status" value="1"/>
</dbReference>
<feature type="domain" description="Helicase ATP-binding" evidence="7">
    <location>
        <begin position="35"/>
        <end position="206"/>
    </location>
</feature>
<dbReference type="STRING" id="1859457.BET10_05535"/>
<dbReference type="InterPro" id="IPR011545">
    <property type="entry name" value="DEAD/DEAH_box_helicase_dom"/>
</dbReference>
<organism evidence="10 11">
    <name type="scientific">Pseudoalteromonas amylolytica</name>
    <dbReference type="NCBI Taxonomy" id="1859457"/>
    <lineage>
        <taxon>Bacteria</taxon>
        <taxon>Pseudomonadati</taxon>
        <taxon>Pseudomonadota</taxon>
        <taxon>Gammaproteobacteria</taxon>
        <taxon>Alteromonadales</taxon>
        <taxon>Pseudoalteromonadaceae</taxon>
        <taxon>Pseudoalteromonas</taxon>
    </lineage>
</organism>
<dbReference type="GO" id="GO:0003676">
    <property type="term" value="F:nucleic acid binding"/>
    <property type="evidence" value="ECO:0007669"/>
    <property type="project" value="InterPro"/>
</dbReference>
<dbReference type="InterPro" id="IPR012677">
    <property type="entry name" value="Nucleotide-bd_a/b_plait_sf"/>
</dbReference>
<gene>
    <name evidence="10" type="ORF">BET10_05535</name>
</gene>
<dbReference type="AlphaFoldDB" id="A0A1S1MZ82"/>
<dbReference type="Gene3D" id="3.40.50.300">
    <property type="entry name" value="P-loop containing nucleotide triphosphate hydrolases"/>
    <property type="match status" value="2"/>
</dbReference>
<dbReference type="Pfam" id="PF03880">
    <property type="entry name" value="DbpA"/>
    <property type="match status" value="1"/>
</dbReference>
<dbReference type="SMART" id="SM00487">
    <property type="entry name" value="DEXDc"/>
    <property type="match status" value="1"/>
</dbReference>
<dbReference type="InterPro" id="IPR005580">
    <property type="entry name" value="DbpA/CsdA_RNA-bd_dom"/>
</dbReference>
<dbReference type="NCBIfam" id="NF008744">
    <property type="entry name" value="PRK11776.1"/>
    <property type="match status" value="1"/>
</dbReference>
<dbReference type="PROSITE" id="PS51192">
    <property type="entry name" value="HELICASE_ATP_BIND_1"/>
    <property type="match status" value="1"/>
</dbReference>
<reference evidence="10 11" key="1">
    <citation type="submission" date="2016-09" db="EMBL/GenBank/DDBJ databases">
        <title>Pseudoalteromonas amylolytica sp. nov., isolated from the surface seawater.</title>
        <authorList>
            <person name="Wu Y.-H."/>
            <person name="Cheng H."/>
            <person name="Jin X.-B."/>
            <person name="Wang C.-S."/>
            <person name="Xu X.-W."/>
        </authorList>
    </citation>
    <scope>NUCLEOTIDE SEQUENCE [LARGE SCALE GENOMIC DNA]</scope>
    <source>
        <strain evidence="10 11">JW1</strain>
    </source>
</reference>
<evidence type="ECO:0000256" key="4">
    <source>
        <dbReference type="ARBA" id="ARBA00022840"/>
    </source>
</evidence>
<dbReference type="GO" id="GO:0016787">
    <property type="term" value="F:hydrolase activity"/>
    <property type="evidence" value="ECO:0007669"/>
    <property type="project" value="UniProtKB-KW"/>
</dbReference>